<dbReference type="PANTHER" id="PTHR43771">
    <property type="entry name" value="PHOSPHOMANNOMUTASE"/>
    <property type="match status" value="1"/>
</dbReference>
<dbReference type="PANTHER" id="PTHR43771:SF2">
    <property type="entry name" value="PHOSPHOMANNOMUTASE_PHOSPHOGLUCOMUTASE"/>
    <property type="match status" value="1"/>
</dbReference>
<evidence type="ECO:0000256" key="4">
    <source>
        <dbReference type="ARBA" id="ARBA00022723"/>
    </source>
</evidence>
<keyword evidence="4" id="KW-0479">Metal-binding</keyword>
<dbReference type="EMBL" id="JAWIIV010000005">
    <property type="protein sequence ID" value="MEC4719278.1"/>
    <property type="molecule type" value="Genomic_DNA"/>
</dbReference>
<dbReference type="EC" id="5.4.2.8" evidence="8"/>
<dbReference type="GO" id="GO:0004614">
    <property type="term" value="F:phosphoglucomutase activity"/>
    <property type="evidence" value="ECO:0007669"/>
    <property type="project" value="UniProtKB-EC"/>
</dbReference>
<feature type="non-terminal residue" evidence="8">
    <location>
        <position position="131"/>
    </location>
</feature>
<accession>A0ABU6J6X4</accession>
<evidence type="ECO:0000313" key="9">
    <source>
        <dbReference type="Proteomes" id="UP001352263"/>
    </source>
</evidence>
<protein>
    <submittedName>
        <fullName evidence="8">Phosphomannomutase/phosphoglucomutase</fullName>
        <ecNumber evidence="8">5.4.2.2</ecNumber>
        <ecNumber evidence="8">5.4.2.8</ecNumber>
    </submittedName>
</protein>
<dbReference type="SUPFAM" id="SSF53738">
    <property type="entry name" value="Phosphoglucomutase, first 3 domains"/>
    <property type="match status" value="1"/>
</dbReference>
<comment type="caution">
    <text evidence="8">The sequence shown here is derived from an EMBL/GenBank/DDBJ whole genome shotgun (WGS) entry which is preliminary data.</text>
</comment>
<sequence length="131" mass="13529">MATLSQSIFKAYDIRGIVGKTLDADVARQIGQAFGTAAAGKGEQTVVIGRDGRLSGPELSAALAEGLQSAGVNVIDLGVVATPMVYFATHALEARSGIMVTGSHNPPDYNGFKMVLAGEAIYGDAIQGLYQ</sequence>
<dbReference type="Proteomes" id="UP001352263">
    <property type="component" value="Unassembled WGS sequence"/>
</dbReference>
<organism evidence="8 9">
    <name type="scientific">Noviherbaspirillum album</name>
    <dbReference type="NCBI Taxonomy" id="3080276"/>
    <lineage>
        <taxon>Bacteria</taxon>
        <taxon>Pseudomonadati</taxon>
        <taxon>Pseudomonadota</taxon>
        <taxon>Betaproteobacteria</taxon>
        <taxon>Burkholderiales</taxon>
        <taxon>Oxalobacteraceae</taxon>
        <taxon>Noviherbaspirillum</taxon>
    </lineage>
</organism>
<evidence type="ECO:0000313" key="8">
    <source>
        <dbReference type="EMBL" id="MEC4719278.1"/>
    </source>
</evidence>
<dbReference type="Pfam" id="PF02878">
    <property type="entry name" value="PGM_PMM_I"/>
    <property type="match status" value="1"/>
</dbReference>
<comment type="cofactor">
    <cofactor evidence="1">
        <name>Mg(2+)</name>
        <dbReference type="ChEBI" id="CHEBI:18420"/>
    </cofactor>
</comment>
<dbReference type="Gene3D" id="3.40.120.10">
    <property type="entry name" value="Alpha-D-Glucose-1,6-Bisphosphate, subunit A, domain 3"/>
    <property type="match status" value="1"/>
</dbReference>
<dbReference type="PROSITE" id="PS00710">
    <property type="entry name" value="PGM_PMM"/>
    <property type="match status" value="1"/>
</dbReference>
<dbReference type="GO" id="GO:0004615">
    <property type="term" value="F:phosphomannomutase activity"/>
    <property type="evidence" value="ECO:0007669"/>
    <property type="project" value="UniProtKB-EC"/>
</dbReference>
<name>A0ABU6J6X4_9BURK</name>
<keyword evidence="5" id="KW-0460">Magnesium</keyword>
<evidence type="ECO:0000259" key="7">
    <source>
        <dbReference type="Pfam" id="PF02878"/>
    </source>
</evidence>
<keyword evidence="3" id="KW-0597">Phosphoprotein</keyword>
<dbReference type="EC" id="5.4.2.2" evidence="8"/>
<evidence type="ECO:0000256" key="5">
    <source>
        <dbReference type="ARBA" id="ARBA00022842"/>
    </source>
</evidence>
<evidence type="ECO:0000256" key="1">
    <source>
        <dbReference type="ARBA" id="ARBA00001946"/>
    </source>
</evidence>
<keyword evidence="9" id="KW-1185">Reference proteome</keyword>
<feature type="domain" description="Alpha-D-phosphohexomutase alpha/beta/alpha" evidence="7">
    <location>
        <begin position="8"/>
        <end position="124"/>
    </location>
</feature>
<comment type="similarity">
    <text evidence="2">Belongs to the phosphohexose mutase family.</text>
</comment>
<dbReference type="InterPro" id="IPR016055">
    <property type="entry name" value="A-D-PHexomutase_a/b/a-I/II/III"/>
</dbReference>
<proteinExistence type="inferred from homology"/>
<evidence type="ECO:0000256" key="6">
    <source>
        <dbReference type="ARBA" id="ARBA00023235"/>
    </source>
</evidence>
<evidence type="ECO:0000256" key="2">
    <source>
        <dbReference type="ARBA" id="ARBA00010231"/>
    </source>
</evidence>
<evidence type="ECO:0000256" key="3">
    <source>
        <dbReference type="ARBA" id="ARBA00022553"/>
    </source>
</evidence>
<keyword evidence="6 8" id="KW-0413">Isomerase</keyword>
<reference evidence="8 9" key="1">
    <citation type="submission" date="2023-10" db="EMBL/GenBank/DDBJ databases">
        <title>Noviherbaspirillum sp. CPCC 100848 genome assembly.</title>
        <authorList>
            <person name="Li X.Y."/>
            <person name="Fang X.M."/>
        </authorList>
    </citation>
    <scope>NUCLEOTIDE SEQUENCE [LARGE SCALE GENOMIC DNA]</scope>
    <source>
        <strain evidence="8 9">CPCC 100848</strain>
    </source>
</reference>
<dbReference type="InterPro" id="IPR005844">
    <property type="entry name" value="A-D-PHexomutase_a/b/a-I"/>
</dbReference>
<dbReference type="InterPro" id="IPR016066">
    <property type="entry name" value="A-D-PHexomutase_CS"/>
</dbReference>
<gene>
    <name evidence="8" type="ORF">RY831_08970</name>
</gene>